<evidence type="ECO:0008006" key="3">
    <source>
        <dbReference type="Google" id="ProtNLM"/>
    </source>
</evidence>
<dbReference type="EMBL" id="MFZG01000021">
    <property type="protein sequence ID" value="OGK16590.1"/>
    <property type="molecule type" value="Genomic_DNA"/>
</dbReference>
<dbReference type="GO" id="GO:0006450">
    <property type="term" value="P:regulation of translational fidelity"/>
    <property type="evidence" value="ECO:0007669"/>
    <property type="project" value="InterPro"/>
</dbReference>
<accession>A0A1F7GCD8</accession>
<dbReference type="InterPro" id="IPR036113">
    <property type="entry name" value="Asp/Glu-ADT_sf_sub_c"/>
</dbReference>
<proteinExistence type="predicted"/>
<protein>
    <recommendedName>
        <fullName evidence="3">Aspartyl/glutamyl-tRNA(Asn/Gln) amidotransferase subunit C</fullName>
    </recommendedName>
</protein>
<dbReference type="AlphaFoldDB" id="A0A1F7GCD8"/>
<organism evidence="1 2">
    <name type="scientific">Candidatus Roizmanbacteria bacterium RIFCSPHIGHO2_01_FULL_39_12c</name>
    <dbReference type="NCBI Taxonomy" id="1802031"/>
    <lineage>
        <taxon>Bacteria</taxon>
        <taxon>Candidatus Roizmaniibacteriota</taxon>
    </lineage>
</organism>
<name>A0A1F7GCD8_9BACT</name>
<comment type="caution">
    <text evidence="1">The sequence shown here is derived from an EMBL/GenBank/DDBJ whole genome shotgun (WGS) entry which is preliminary data.</text>
</comment>
<reference evidence="1 2" key="1">
    <citation type="journal article" date="2016" name="Nat. Commun.">
        <title>Thousands of microbial genomes shed light on interconnected biogeochemical processes in an aquifer system.</title>
        <authorList>
            <person name="Anantharaman K."/>
            <person name="Brown C.T."/>
            <person name="Hug L.A."/>
            <person name="Sharon I."/>
            <person name="Castelle C.J."/>
            <person name="Probst A.J."/>
            <person name="Thomas B.C."/>
            <person name="Singh A."/>
            <person name="Wilkins M.J."/>
            <person name="Karaoz U."/>
            <person name="Brodie E.L."/>
            <person name="Williams K.H."/>
            <person name="Hubbard S.S."/>
            <person name="Banfield J.F."/>
        </authorList>
    </citation>
    <scope>NUCLEOTIDE SEQUENCE [LARGE SCALE GENOMIC DNA]</scope>
</reference>
<dbReference type="SUPFAM" id="SSF141000">
    <property type="entry name" value="Glu-tRNAGln amidotransferase C subunit"/>
    <property type="match status" value="1"/>
</dbReference>
<dbReference type="InterPro" id="IPR003837">
    <property type="entry name" value="GatC"/>
</dbReference>
<dbReference type="Gene3D" id="1.10.20.60">
    <property type="entry name" value="Glu-tRNAGln amidotransferase C subunit, N-terminal domain"/>
    <property type="match status" value="1"/>
</dbReference>
<gene>
    <name evidence="1" type="ORF">A2774_03195</name>
</gene>
<sequence length="100" mass="11473">MVKSKLVSPKLVEHIGLLAKLPLSKTELLKFSEQLSNVLNFMGQLSKLKLDLKKTSPHLNLFNITREDKIDRDRVLTQEQALSQARKTYKGYFLVKAIFS</sequence>
<evidence type="ECO:0000313" key="1">
    <source>
        <dbReference type="EMBL" id="OGK16590.1"/>
    </source>
</evidence>
<evidence type="ECO:0000313" key="2">
    <source>
        <dbReference type="Proteomes" id="UP000177208"/>
    </source>
</evidence>
<dbReference type="Pfam" id="PF02686">
    <property type="entry name" value="GatC"/>
    <property type="match status" value="1"/>
</dbReference>
<dbReference type="Proteomes" id="UP000177208">
    <property type="component" value="Unassembled WGS sequence"/>
</dbReference>